<evidence type="ECO:0000313" key="1">
    <source>
        <dbReference type="EMBL" id="MBS4214112.1"/>
    </source>
</evidence>
<dbReference type="AlphaFoldDB" id="A0A942U7T2"/>
<organism evidence="1 2">
    <name type="scientific">Neobacillus rhizophilus</name>
    <dbReference type="NCBI Taxonomy" id="2833579"/>
    <lineage>
        <taxon>Bacteria</taxon>
        <taxon>Bacillati</taxon>
        <taxon>Bacillota</taxon>
        <taxon>Bacilli</taxon>
        <taxon>Bacillales</taxon>
        <taxon>Bacillaceae</taxon>
        <taxon>Neobacillus</taxon>
    </lineage>
</organism>
<evidence type="ECO:0000313" key="2">
    <source>
        <dbReference type="Proteomes" id="UP000679749"/>
    </source>
</evidence>
<gene>
    <name evidence="1" type="ORF">KHA99_16785</name>
</gene>
<reference evidence="1" key="1">
    <citation type="submission" date="2021-05" db="EMBL/GenBank/DDBJ databases">
        <title>Novel Bacillus species.</title>
        <authorList>
            <person name="Liu G."/>
        </authorList>
    </citation>
    <scope>NUCLEOTIDE SEQUENCE</scope>
    <source>
        <strain evidence="1">FJAT-49825</strain>
    </source>
</reference>
<dbReference type="InterPro" id="IPR019587">
    <property type="entry name" value="Polyketide_cyclase/dehydratase"/>
</dbReference>
<dbReference type="Proteomes" id="UP000679749">
    <property type="component" value="Unassembled WGS sequence"/>
</dbReference>
<dbReference type="Gene3D" id="3.30.530.20">
    <property type="match status" value="1"/>
</dbReference>
<dbReference type="Pfam" id="PF10604">
    <property type="entry name" value="Polyketide_cyc2"/>
    <property type="match status" value="1"/>
</dbReference>
<sequence>MENVNKNLGLSNNLRLKNVDVDRNAQVIVDLTTVIDAPLQTVWSLQTDINQWPSWQQDITQAQLFGPLAEGSTFKWVTHGLQIDSTISQVDPLRRIVWGGPALGIDGVHVWAFEFTPKGTVVNTTESWDGPPVEADPDGMKAQLTASLKAWLAALKKTAEAAN</sequence>
<name>A0A942U7T2_9BACI</name>
<comment type="caution">
    <text evidence="1">The sequence shown here is derived from an EMBL/GenBank/DDBJ whole genome shotgun (WGS) entry which is preliminary data.</text>
</comment>
<keyword evidence="2" id="KW-1185">Reference proteome</keyword>
<accession>A0A942U7T2</accession>
<proteinExistence type="predicted"/>
<dbReference type="SUPFAM" id="SSF55961">
    <property type="entry name" value="Bet v1-like"/>
    <property type="match status" value="1"/>
</dbReference>
<dbReference type="EMBL" id="JAGYPF010000003">
    <property type="protein sequence ID" value="MBS4214112.1"/>
    <property type="molecule type" value="Genomic_DNA"/>
</dbReference>
<protein>
    <submittedName>
        <fullName evidence="1">SRPBCC family protein</fullName>
    </submittedName>
</protein>
<dbReference type="InterPro" id="IPR023393">
    <property type="entry name" value="START-like_dom_sf"/>
</dbReference>
<dbReference type="RefSeq" id="WP_213118608.1">
    <property type="nucleotide sequence ID" value="NZ_JAGYPF010000003.1"/>
</dbReference>